<feature type="transmembrane region" description="Helical" evidence="7">
    <location>
        <begin position="143"/>
        <end position="163"/>
    </location>
</feature>
<keyword evidence="2 7" id="KW-0813">Transport</keyword>
<dbReference type="PROSITE" id="PS50928">
    <property type="entry name" value="ABC_TM1"/>
    <property type="match status" value="1"/>
</dbReference>
<evidence type="ECO:0000256" key="6">
    <source>
        <dbReference type="ARBA" id="ARBA00023136"/>
    </source>
</evidence>
<dbReference type="GO" id="GO:0055085">
    <property type="term" value="P:transmembrane transport"/>
    <property type="evidence" value="ECO:0007669"/>
    <property type="project" value="InterPro"/>
</dbReference>
<dbReference type="GO" id="GO:0005886">
    <property type="term" value="C:plasma membrane"/>
    <property type="evidence" value="ECO:0007669"/>
    <property type="project" value="UniProtKB-SubCell"/>
</dbReference>
<keyword evidence="4 7" id="KW-0812">Transmembrane</keyword>
<feature type="transmembrane region" description="Helical" evidence="7">
    <location>
        <begin position="302"/>
        <end position="322"/>
    </location>
</feature>
<dbReference type="Gene3D" id="1.10.3720.10">
    <property type="entry name" value="MetI-like"/>
    <property type="match status" value="1"/>
</dbReference>
<feature type="domain" description="ABC transmembrane type-1" evidence="8">
    <location>
        <begin position="106"/>
        <end position="318"/>
    </location>
</feature>
<evidence type="ECO:0000256" key="5">
    <source>
        <dbReference type="ARBA" id="ARBA00022989"/>
    </source>
</evidence>
<dbReference type="InterPro" id="IPR035906">
    <property type="entry name" value="MetI-like_sf"/>
</dbReference>
<reference evidence="9 10" key="1">
    <citation type="submission" date="2018-06" db="EMBL/GenBank/DDBJ databases">
        <authorList>
            <consortium name="Pathogen Informatics"/>
            <person name="Doyle S."/>
        </authorList>
    </citation>
    <scope>NUCLEOTIDE SEQUENCE [LARGE SCALE GENOMIC DNA]</scope>
    <source>
        <strain evidence="9 10">NCTC10343</strain>
    </source>
</reference>
<gene>
    <name evidence="9" type="primary">ugpA1</name>
    <name evidence="9" type="ORF">NCTC10343_01351</name>
</gene>
<comment type="similarity">
    <text evidence="7">Belongs to the binding-protein-dependent transport system permease family.</text>
</comment>
<dbReference type="PANTHER" id="PTHR30193:SF37">
    <property type="entry name" value="INNER MEMBRANE ABC TRANSPORTER PERMEASE PROTEIN YCJO"/>
    <property type="match status" value="1"/>
</dbReference>
<accession>A0A378XWK9</accession>
<dbReference type="Proteomes" id="UP000254400">
    <property type="component" value="Unassembled WGS sequence"/>
</dbReference>
<feature type="transmembrane region" description="Helical" evidence="7">
    <location>
        <begin position="245"/>
        <end position="266"/>
    </location>
</feature>
<evidence type="ECO:0000256" key="1">
    <source>
        <dbReference type="ARBA" id="ARBA00004651"/>
    </source>
</evidence>
<feature type="transmembrane region" description="Helical" evidence="7">
    <location>
        <begin position="191"/>
        <end position="212"/>
    </location>
</feature>
<name>A0A378XWK9_PAEPO</name>
<dbReference type="AlphaFoldDB" id="A0A378XWK9"/>
<evidence type="ECO:0000256" key="3">
    <source>
        <dbReference type="ARBA" id="ARBA00022475"/>
    </source>
</evidence>
<protein>
    <submittedName>
        <fullName evidence="9">sn-glycerol-3-phosphate transport system permease protein ugpA</fullName>
    </submittedName>
</protein>
<dbReference type="SUPFAM" id="SSF161098">
    <property type="entry name" value="MetI-like"/>
    <property type="match status" value="1"/>
</dbReference>
<comment type="subcellular location">
    <subcellularLocation>
        <location evidence="1 7">Cell membrane</location>
        <topology evidence="1 7">Multi-pass membrane protein</topology>
    </subcellularLocation>
</comment>
<keyword evidence="3" id="KW-1003">Cell membrane</keyword>
<keyword evidence="5 7" id="KW-1133">Transmembrane helix</keyword>
<dbReference type="CDD" id="cd06261">
    <property type="entry name" value="TM_PBP2"/>
    <property type="match status" value="1"/>
</dbReference>
<feature type="transmembrane region" description="Helical" evidence="7">
    <location>
        <begin position="108"/>
        <end position="131"/>
    </location>
</feature>
<dbReference type="PANTHER" id="PTHR30193">
    <property type="entry name" value="ABC TRANSPORTER PERMEASE PROTEIN"/>
    <property type="match status" value="1"/>
</dbReference>
<evidence type="ECO:0000256" key="7">
    <source>
        <dbReference type="RuleBase" id="RU363032"/>
    </source>
</evidence>
<organism evidence="9 10">
    <name type="scientific">Paenibacillus polymyxa</name>
    <name type="common">Bacillus polymyxa</name>
    <dbReference type="NCBI Taxonomy" id="1406"/>
    <lineage>
        <taxon>Bacteria</taxon>
        <taxon>Bacillati</taxon>
        <taxon>Bacillota</taxon>
        <taxon>Bacilli</taxon>
        <taxon>Bacillales</taxon>
        <taxon>Paenibacillaceae</taxon>
        <taxon>Paenibacillus</taxon>
    </lineage>
</organism>
<evidence type="ECO:0000256" key="4">
    <source>
        <dbReference type="ARBA" id="ARBA00022692"/>
    </source>
</evidence>
<keyword evidence="6 7" id="KW-0472">Membrane</keyword>
<dbReference type="EMBL" id="UGSC01000001">
    <property type="protein sequence ID" value="SUA67631.1"/>
    <property type="molecule type" value="Genomic_DNA"/>
</dbReference>
<evidence type="ECO:0000256" key="2">
    <source>
        <dbReference type="ARBA" id="ARBA00022448"/>
    </source>
</evidence>
<sequence>MKRKGRSVLGELNKSLGLGTRSQQRTSSKARIRTGSLKIQRLRENALAYTFLAPSLILFAVFMFYPMIKSVYLSLHSTDPAGNVADYVGLDNFTMLFSSGQFLQGIKVTLLFALLTVPVGILLALVLAALTHSKLRGMRIFQFAFSLPMVLSVGSSAVIWKFLFHPTLGMFNYVLSLLHINPVPWLTSPDWALFSVAIMTIWMNLGFNYIILSSGLQGIPDDMYESAKMDGAGPLVTFWRISMPLLSPTIFFVTVVSIIGAFQSFAQINILTKGGPVNSTNVFVYSIYQEAFVNFRFGTGSAQAIVLFAVILLLTMIQFKWVERKVHYQ</sequence>
<evidence type="ECO:0000313" key="10">
    <source>
        <dbReference type="Proteomes" id="UP000254400"/>
    </source>
</evidence>
<dbReference type="InterPro" id="IPR051393">
    <property type="entry name" value="ABC_transporter_permease"/>
</dbReference>
<feature type="transmembrane region" description="Helical" evidence="7">
    <location>
        <begin position="46"/>
        <end position="68"/>
    </location>
</feature>
<dbReference type="InterPro" id="IPR000515">
    <property type="entry name" value="MetI-like"/>
</dbReference>
<proteinExistence type="inferred from homology"/>
<evidence type="ECO:0000259" key="8">
    <source>
        <dbReference type="PROSITE" id="PS50928"/>
    </source>
</evidence>
<evidence type="ECO:0000313" key="9">
    <source>
        <dbReference type="EMBL" id="SUA67631.1"/>
    </source>
</evidence>
<dbReference type="Pfam" id="PF00528">
    <property type="entry name" value="BPD_transp_1"/>
    <property type="match status" value="1"/>
</dbReference>